<sequence length="224" mass="25281">MARLQSVGELFKIAMQETLGETHRLLINTAKREHARVMETDPRPSNFRRIVDGRSGEAEEAVKPAGIIVYQYPRIEQVVQFAMETLFDRSPVDSGDYRNAHMIFIENSPARNLEELRPSDQVTITNPLPYARKIEVGAMTMRVPGTDQVYQQARQIVASRWGNVAKIKFTFRAIIGGHVAIQERAAARGRYVGRPATGDFERQLAPALHNRADLRFPALVISEL</sequence>
<keyword evidence="2" id="KW-1185">Reference proteome</keyword>
<evidence type="ECO:0000313" key="2">
    <source>
        <dbReference type="Proteomes" id="UP000094412"/>
    </source>
</evidence>
<evidence type="ECO:0000313" key="1">
    <source>
        <dbReference type="EMBL" id="OCX12702.1"/>
    </source>
</evidence>
<dbReference type="STRING" id="1566387.QV13_24195"/>
<reference evidence="1 2" key="1">
    <citation type="submission" date="2016-08" db="EMBL/GenBank/DDBJ databases">
        <title>Whole genome sequence of Mesorhizobium sp. strain UASWS1009 isolated from industrial sewage.</title>
        <authorList>
            <person name="Crovadore J."/>
            <person name="Calmin G."/>
            <person name="Chablais R."/>
            <person name="Cochard B."/>
            <person name="Lefort F."/>
        </authorList>
    </citation>
    <scope>NUCLEOTIDE SEQUENCE [LARGE SCALE GENOMIC DNA]</scope>
    <source>
        <strain evidence="1 2">UASWS1009</strain>
    </source>
</reference>
<comment type="caution">
    <text evidence="1">The sequence shown here is derived from an EMBL/GenBank/DDBJ whole genome shotgun (WGS) entry which is preliminary data.</text>
</comment>
<dbReference type="AlphaFoldDB" id="A0A1C2DD72"/>
<accession>A0A1C2DD72</accession>
<dbReference type="EMBL" id="MDEO01000036">
    <property type="protein sequence ID" value="OCX12702.1"/>
    <property type="molecule type" value="Genomic_DNA"/>
</dbReference>
<protein>
    <submittedName>
        <fullName evidence="1">Uncharacterized protein</fullName>
    </submittedName>
</protein>
<organism evidence="1 2">
    <name type="scientific">Mesorhizobium hungaricum</name>
    <dbReference type="NCBI Taxonomy" id="1566387"/>
    <lineage>
        <taxon>Bacteria</taxon>
        <taxon>Pseudomonadati</taxon>
        <taxon>Pseudomonadota</taxon>
        <taxon>Alphaproteobacteria</taxon>
        <taxon>Hyphomicrobiales</taxon>
        <taxon>Phyllobacteriaceae</taxon>
        <taxon>Mesorhizobium</taxon>
    </lineage>
</organism>
<gene>
    <name evidence="1" type="ORF">QV13_24195</name>
</gene>
<dbReference type="Proteomes" id="UP000094412">
    <property type="component" value="Unassembled WGS sequence"/>
</dbReference>
<proteinExistence type="predicted"/>
<name>A0A1C2DD72_9HYPH</name>